<dbReference type="RefSeq" id="WP_010770869.1">
    <property type="nucleotide sequence ID" value="NZ_KB946332.1"/>
</dbReference>
<dbReference type="Gene3D" id="1.10.10.10">
    <property type="entry name" value="Winged helix-like DNA-binding domain superfamily/Winged helix DNA-binding domain"/>
    <property type="match status" value="1"/>
</dbReference>
<keyword evidence="2 4" id="KW-0238">DNA-binding</keyword>
<dbReference type="InterPro" id="IPR016032">
    <property type="entry name" value="Sig_transdc_resp-reg_C-effctor"/>
</dbReference>
<evidence type="ECO:0000256" key="3">
    <source>
        <dbReference type="ARBA" id="ARBA00023163"/>
    </source>
</evidence>
<proteinExistence type="predicted"/>
<dbReference type="eggNOG" id="COG0745">
    <property type="taxonomic scope" value="Bacteria"/>
</dbReference>
<dbReference type="OrthoDB" id="2182127at2"/>
<dbReference type="SMART" id="SM00862">
    <property type="entry name" value="Trans_reg_C"/>
    <property type="match status" value="1"/>
</dbReference>
<keyword evidence="1" id="KW-0805">Transcription regulation</keyword>
<dbReference type="GO" id="GO:0006355">
    <property type="term" value="P:regulation of DNA-templated transcription"/>
    <property type="evidence" value="ECO:0007669"/>
    <property type="project" value="InterPro"/>
</dbReference>
<dbReference type="Pfam" id="PF00486">
    <property type="entry name" value="Trans_reg_C"/>
    <property type="match status" value="1"/>
</dbReference>
<dbReference type="CDD" id="cd00383">
    <property type="entry name" value="trans_reg_C"/>
    <property type="match status" value="1"/>
</dbReference>
<organism evidence="6 7">
    <name type="scientific">Enterococcus caccae ATCC BAA-1240</name>
    <dbReference type="NCBI Taxonomy" id="1158612"/>
    <lineage>
        <taxon>Bacteria</taxon>
        <taxon>Bacillati</taxon>
        <taxon>Bacillota</taxon>
        <taxon>Bacilli</taxon>
        <taxon>Lactobacillales</taxon>
        <taxon>Enterococcaceae</taxon>
        <taxon>Enterococcus</taxon>
    </lineage>
</organism>
<dbReference type="Proteomes" id="UP000013840">
    <property type="component" value="Unassembled WGS sequence"/>
</dbReference>
<dbReference type="GO" id="GO:0000160">
    <property type="term" value="P:phosphorelay signal transduction system"/>
    <property type="evidence" value="ECO:0007669"/>
    <property type="project" value="InterPro"/>
</dbReference>
<dbReference type="PATRIC" id="fig|1158612.3.peg.692"/>
<reference evidence="6 7" key="1">
    <citation type="submission" date="2013-02" db="EMBL/GenBank/DDBJ databases">
        <title>The Genome Sequence of Enterococcus caccae BAA-1240.</title>
        <authorList>
            <consortium name="The Broad Institute Genome Sequencing Platform"/>
            <consortium name="The Broad Institute Genome Sequencing Center for Infectious Disease"/>
            <person name="Earl A.M."/>
            <person name="Gilmore M.S."/>
            <person name="Lebreton F."/>
            <person name="Walker B."/>
            <person name="Young S.K."/>
            <person name="Zeng Q."/>
            <person name="Gargeya S."/>
            <person name="Fitzgerald M."/>
            <person name="Haas B."/>
            <person name="Abouelleil A."/>
            <person name="Alvarado L."/>
            <person name="Arachchi H.M."/>
            <person name="Berlin A.M."/>
            <person name="Chapman S.B."/>
            <person name="Dewar J."/>
            <person name="Goldberg J."/>
            <person name="Griggs A."/>
            <person name="Gujja S."/>
            <person name="Hansen M."/>
            <person name="Howarth C."/>
            <person name="Imamovic A."/>
            <person name="Larimer J."/>
            <person name="McCowan C."/>
            <person name="Murphy C."/>
            <person name="Neiman D."/>
            <person name="Pearson M."/>
            <person name="Priest M."/>
            <person name="Roberts A."/>
            <person name="Saif S."/>
            <person name="Shea T."/>
            <person name="Sisk P."/>
            <person name="Sykes S."/>
            <person name="Wortman J."/>
            <person name="Nusbaum C."/>
            <person name="Birren B."/>
        </authorList>
    </citation>
    <scope>NUCLEOTIDE SEQUENCE [LARGE SCALE GENOMIC DNA]</scope>
    <source>
        <strain evidence="6 7">ATCC BAA-1240</strain>
    </source>
</reference>
<dbReference type="PROSITE" id="PS51755">
    <property type="entry name" value="OMPR_PHOB"/>
    <property type="match status" value="1"/>
</dbReference>
<feature type="DNA-binding region" description="OmpR/PhoB-type" evidence="4">
    <location>
        <begin position="112"/>
        <end position="215"/>
    </location>
</feature>
<evidence type="ECO:0000256" key="1">
    <source>
        <dbReference type="ARBA" id="ARBA00023015"/>
    </source>
</evidence>
<protein>
    <recommendedName>
        <fullName evidence="5">OmpR/PhoB-type domain-containing protein</fullName>
    </recommendedName>
</protein>
<evidence type="ECO:0000259" key="5">
    <source>
        <dbReference type="PROSITE" id="PS51755"/>
    </source>
</evidence>
<name>R3U5T5_9ENTE</name>
<evidence type="ECO:0000313" key="6">
    <source>
        <dbReference type="EMBL" id="EOL49309.1"/>
    </source>
</evidence>
<dbReference type="InterPro" id="IPR001867">
    <property type="entry name" value="OmpR/PhoB-type_DNA-bd"/>
</dbReference>
<keyword evidence="3" id="KW-0804">Transcription</keyword>
<gene>
    <name evidence="6" type="ORF">UC7_00686</name>
</gene>
<evidence type="ECO:0000256" key="2">
    <source>
        <dbReference type="ARBA" id="ARBA00023125"/>
    </source>
</evidence>
<accession>R3U5T5</accession>
<feature type="domain" description="OmpR/PhoB-type" evidence="5">
    <location>
        <begin position="112"/>
        <end position="215"/>
    </location>
</feature>
<dbReference type="GO" id="GO:0003677">
    <property type="term" value="F:DNA binding"/>
    <property type="evidence" value="ECO:0007669"/>
    <property type="project" value="UniProtKB-UniRule"/>
</dbReference>
<comment type="caution">
    <text evidence="6">The sequence shown here is derived from an EMBL/GenBank/DDBJ whole genome shotgun (WGS) entry which is preliminary data.</text>
</comment>
<evidence type="ECO:0000256" key="4">
    <source>
        <dbReference type="PROSITE-ProRule" id="PRU01091"/>
    </source>
</evidence>
<dbReference type="InterPro" id="IPR036388">
    <property type="entry name" value="WH-like_DNA-bd_sf"/>
</dbReference>
<keyword evidence="7" id="KW-1185">Reference proteome</keyword>
<sequence>MYALGILSDKQTIQKNEQERLFTDFDIQIYDLENVDLTTLQGIVLHKNEHIQIEKLFQWLIKFRENPIKPIWILTDEPLGKEKVIYLKLGVIGFLLESDSFDEIAWTIKNGLSCMTIGQNHSFCLEPSSLAVQIANKKITLTRLEYSLLDYLYASENKVRTYEEIAKYLWSKEKLVPKYRVANLVFHIRQKIKMVHPKYVDMIKTVHSKGYSLNLSEQTNK</sequence>
<dbReference type="STRING" id="317735.RU98_GL001727"/>
<dbReference type="SUPFAM" id="SSF46894">
    <property type="entry name" value="C-terminal effector domain of the bipartite response regulators"/>
    <property type="match status" value="1"/>
</dbReference>
<dbReference type="AlphaFoldDB" id="R3U5T5"/>
<evidence type="ECO:0000313" key="7">
    <source>
        <dbReference type="Proteomes" id="UP000013840"/>
    </source>
</evidence>
<dbReference type="EMBL" id="AJAU01000008">
    <property type="protein sequence ID" value="EOL49309.1"/>
    <property type="molecule type" value="Genomic_DNA"/>
</dbReference>